<dbReference type="AlphaFoldDB" id="A0AAV4J7X5"/>
<dbReference type="EMBL" id="BMAT01009989">
    <property type="protein sequence ID" value="GFS17930.1"/>
    <property type="molecule type" value="Genomic_DNA"/>
</dbReference>
<organism evidence="2 3">
    <name type="scientific">Elysia marginata</name>
    <dbReference type="NCBI Taxonomy" id="1093978"/>
    <lineage>
        <taxon>Eukaryota</taxon>
        <taxon>Metazoa</taxon>
        <taxon>Spiralia</taxon>
        <taxon>Lophotrochozoa</taxon>
        <taxon>Mollusca</taxon>
        <taxon>Gastropoda</taxon>
        <taxon>Heterobranchia</taxon>
        <taxon>Euthyneura</taxon>
        <taxon>Panpulmonata</taxon>
        <taxon>Sacoglossa</taxon>
        <taxon>Placobranchoidea</taxon>
        <taxon>Plakobranchidae</taxon>
        <taxon>Elysia</taxon>
    </lineage>
</organism>
<evidence type="ECO:0000313" key="2">
    <source>
        <dbReference type="EMBL" id="GFS17930.1"/>
    </source>
</evidence>
<feature type="transmembrane region" description="Helical" evidence="1">
    <location>
        <begin position="50"/>
        <end position="75"/>
    </location>
</feature>
<comment type="caution">
    <text evidence="2">The sequence shown here is derived from an EMBL/GenBank/DDBJ whole genome shotgun (WGS) entry which is preliminary data.</text>
</comment>
<dbReference type="Proteomes" id="UP000762676">
    <property type="component" value="Unassembled WGS sequence"/>
</dbReference>
<keyword evidence="1" id="KW-0472">Membrane</keyword>
<evidence type="ECO:0000256" key="1">
    <source>
        <dbReference type="SAM" id="Phobius"/>
    </source>
</evidence>
<accession>A0AAV4J7X5</accession>
<sequence length="76" mass="8222">MRANSRVACGSMVYVYRTLKGVCFSLNCTIVTNYQQKWIGTALWAKNGSYLVVVVVVVVVVVSAAVVVVEVIVVVV</sequence>
<evidence type="ECO:0000313" key="3">
    <source>
        <dbReference type="Proteomes" id="UP000762676"/>
    </source>
</evidence>
<protein>
    <recommendedName>
        <fullName evidence="4">Transmembrane protein</fullName>
    </recommendedName>
</protein>
<reference evidence="2 3" key="1">
    <citation type="journal article" date="2021" name="Elife">
        <title>Chloroplast acquisition without the gene transfer in kleptoplastic sea slugs, Plakobranchus ocellatus.</title>
        <authorList>
            <person name="Maeda T."/>
            <person name="Takahashi S."/>
            <person name="Yoshida T."/>
            <person name="Shimamura S."/>
            <person name="Takaki Y."/>
            <person name="Nagai Y."/>
            <person name="Toyoda A."/>
            <person name="Suzuki Y."/>
            <person name="Arimoto A."/>
            <person name="Ishii H."/>
            <person name="Satoh N."/>
            <person name="Nishiyama T."/>
            <person name="Hasebe M."/>
            <person name="Maruyama T."/>
            <person name="Minagawa J."/>
            <person name="Obokata J."/>
            <person name="Shigenobu S."/>
        </authorList>
    </citation>
    <scope>NUCLEOTIDE SEQUENCE [LARGE SCALE GENOMIC DNA]</scope>
</reference>
<gene>
    <name evidence="2" type="ORF">ElyMa_004994600</name>
</gene>
<keyword evidence="3" id="KW-1185">Reference proteome</keyword>
<keyword evidence="1" id="KW-0812">Transmembrane</keyword>
<name>A0AAV4J7X5_9GAST</name>
<keyword evidence="1" id="KW-1133">Transmembrane helix</keyword>
<evidence type="ECO:0008006" key="4">
    <source>
        <dbReference type="Google" id="ProtNLM"/>
    </source>
</evidence>
<proteinExistence type="predicted"/>